<dbReference type="InterPro" id="IPR029160">
    <property type="entry name" value="UQCC4"/>
</dbReference>
<proteinExistence type="predicted"/>
<keyword evidence="3" id="KW-1185">Reference proteome</keyword>
<organism evidence="2 3">
    <name type="scientific">Taenia crassiceps</name>
    <dbReference type="NCBI Taxonomy" id="6207"/>
    <lineage>
        <taxon>Eukaryota</taxon>
        <taxon>Metazoa</taxon>
        <taxon>Spiralia</taxon>
        <taxon>Lophotrochozoa</taxon>
        <taxon>Platyhelminthes</taxon>
        <taxon>Cestoda</taxon>
        <taxon>Eucestoda</taxon>
        <taxon>Cyclophyllidea</taxon>
        <taxon>Taeniidae</taxon>
        <taxon>Taenia</taxon>
    </lineage>
</organism>
<accession>A0ABR4PZZ2</accession>
<evidence type="ECO:0000313" key="2">
    <source>
        <dbReference type="EMBL" id="KAL5102962.1"/>
    </source>
</evidence>
<dbReference type="Proteomes" id="UP001651158">
    <property type="component" value="Unassembled WGS sequence"/>
</dbReference>
<dbReference type="Pfam" id="PF15013">
    <property type="entry name" value="CCSMST1"/>
    <property type="match status" value="1"/>
</dbReference>
<protein>
    <submittedName>
        <fullName evidence="2">Uncharacterized protein</fullName>
    </submittedName>
</protein>
<keyword evidence="1" id="KW-0472">Membrane</keyword>
<name>A0ABR4PZZ2_9CEST</name>
<dbReference type="EMBL" id="JAKROA010000022">
    <property type="protein sequence ID" value="KAL5102962.1"/>
    <property type="molecule type" value="Genomic_DNA"/>
</dbReference>
<gene>
    <name evidence="2" type="ORF">TcWFU_006248</name>
</gene>
<sequence length="126" mass="14583">MFSWNSSKFILPQCGAFYASQMLPVFIATPLRRSIRCLATALPRKIRIDPANAQLPYTTTNRWHAAMNFLPKPCNLPRYHYPIILTSVFIFAMYFAVIREKNEFDLMFERPPPPLIPASPQPTQDH</sequence>
<comment type="caution">
    <text evidence="2">The sequence shown here is derived from an EMBL/GenBank/DDBJ whole genome shotgun (WGS) entry which is preliminary data.</text>
</comment>
<evidence type="ECO:0000313" key="3">
    <source>
        <dbReference type="Proteomes" id="UP001651158"/>
    </source>
</evidence>
<evidence type="ECO:0000256" key="1">
    <source>
        <dbReference type="SAM" id="Phobius"/>
    </source>
</evidence>
<keyword evidence="1" id="KW-0812">Transmembrane</keyword>
<reference evidence="2 3" key="1">
    <citation type="journal article" date="2022" name="Front. Cell. Infect. Microbiol.">
        <title>The Genomes of Two Strains of Taenia crassiceps the Animal Model for the Study of Human Cysticercosis.</title>
        <authorList>
            <person name="Bobes R.J."/>
            <person name="Estrada K."/>
            <person name="Rios-Valencia D.G."/>
            <person name="Calderon-Gallegos A."/>
            <person name="de la Torre P."/>
            <person name="Carrero J.C."/>
            <person name="Sanchez-Flores A."/>
            <person name="Laclette J.P."/>
        </authorList>
    </citation>
    <scope>NUCLEOTIDE SEQUENCE [LARGE SCALE GENOMIC DNA]</scope>
    <source>
        <strain evidence="2">WFUcys</strain>
    </source>
</reference>
<feature type="transmembrane region" description="Helical" evidence="1">
    <location>
        <begin position="79"/>
        <end position="98"/>
    </location>
</feature>
<keyword evidence="1" id="KW-1133">Transmembrane helix</keyword>